<dbReference type="InterPro" id="IPR029058">
    <property type="entry name" value="AB_hydrolase_fold"/>
</dbReference>
<protein>
    <submittedName>
        <fullName evidence="2">Uncharacterized protein</fullName>
    </submittedName>
</protein>
<name>A0A6A6SMG0_9PLEO</name>
<dbReference type="EMBL" id="MU004528">
    <property type="protein sequence ID" value="KAF2648662.1"/>
    <property type="molecule type" value="Genomic_DNA"/>
</dbReference>
<reference evidence="2" key="1">
    <citation type="journal article" date="2020" name="Stud. Mycol.">
        <title>101 Dothideomycetes genomes: a test case for predicting lifestyles and emergence of pathogens.</title>
        <authorList>
            <person name="Haridas S."/>
            <person name="Albert R."/>
            <person name="Binder M."/>
            <person name="Bloem J."/>
            <person name="Labutti K."/>
            <person name="Salamov A."/>
            <person name="Andreopoulos B."/>
            <person name="Baker S."/>
            <person name="Barry K."/>
            <person name="Bills G."/>
            <person name="Bluhm B."/>
            <person name="Cannon C."/>
            <person name="Castanera R."/>
            <person name="Culley D."/>
            <person name="Daum C."/>
            <person name="Ezra D."/>
            <person name="Gonzalez J."/>
            <person name="Henrissat B."/>
            <person name="Kuo A."/>
            <person name="Liang C."/>
            <person name="Lipzen A."/>
            <person name="Lutzoni F."/>
            <person name="Magnuson J."/>
            <person name="Mondo S."/>
            <person name="Nolan M."/>
            <person name="Ohm R."/>
            <person name="Pangilinan J."/>
            <person name="Park H.-J."/>
            <person name="Ramirez L."/>
            <person name="Alfaro M."/>
            <person name="Sun H."/>
            <person name="Tritt A."/>
            <person name="Yoshinaga Y."/>
            <person name="Zwiers L.-H."/>
            <person name="Turgeon B."/>
            <person name="Goodwin S."/>
            <person name="Spatafora J."/>
            <person name="Crous P."/>
            <person name="Grigoriev I."/>
        </authorList>
    </citation>
    <scope>NUCLEOTIDE SEQUENCE</scope>
    <source>
        <strain evidence="2">CBS 122681</strain>
    </source>
</reference>
<evidence type="ECO:0000256" key="1">
    <source>
        <dbReference type="SAM" id="MobiDB-lite"/>
    </source>
</evidence>
<keyword evidence="3" id="KW-1185">Reference proteome</keyword>
<dbReference type="Proteomes" id="UP000799324">
    <property type="component" value="Unassembled WGS sequence"/>
</dbReference>
<dbReference type="AlphaFoldDB" id="A0A6A6SMG0"/>
<proteinExistence type="predicted"/>
<organism evidence="2 3">
    <name type="scientific">Lophiostoma macrostomum CBS 122681</name>
    <dbReference type="NCBI Taxonomy" id="1314788"/>
    <lineage>
        <taxon>Eukaryota</taxon>
        <taxon>Fungi</taxon>
        <taxon>Dikarya</taxon>
        <taxon>Ascomycota</taxon>
        <taxon>Pezizomycotina</taxon>
        <taxon>Dothideomycetes</taxon>
        <taxon>Pleosporomycetidae</taxon>
        <taxon>Pleosporales</taxon>
        <taxon>Lophiostomataceae</taxon>
        <taxon>Lophiostoma</taxon>
    </lineage>
</organism>
<feature type="compositionally biased region" description="Low complexity" evidence="1">
    <location>
        <begin position="153"/>
        <end position="164"/>
    </location>
</feature>
<dbReference type="OrthoDB" id="5371334at2759"/>
<dbReference type="Gene3D" id="3.40.50.1820">
    <property type="entry name" value="alpha/beta hydrolase"/>
    <property type="match status" value="1"/>
</dbReference>
<evidence type="ECO:0000313" key="3">
    <source>
        <dbReference type="Proteomes" id="UP000799324"/>
    </source>
</evidence>
<feature type="non-terminal residue" evidence="2">
    <location>
        <position position="351"/>
    </location>
</feature>
<sequence length="351" mass="36167">MQPFTLPISTSPALTITGLVSIPTSASASPSTIPGKISAPSAHRPLLVLLHGGSYDARYYDASPEHSIEPLATILGIPVISLNRQGYKDSTPVSLPADGSTTSFKQQAHNLHTHILPALWEKYGRASGATSLVLGGHSVGGMIAVVTASLHATTSKPSSTSPSSTPSPTPTLPATASTAPAPSYPLSGLLTTGISLHWHPSMLTSTPPLLQTDPSGTFILWPNALRDALLLQPSSGRAPATPSFTALHATLNNPAPIAEVQESMLPPETSTWVAAAAHVSVPVLGLVGEFDALWDTGREGMRAFEGVWAGAKSVEVGVLGQAPHCAELGFGGRSVWLRVLGFAVGCAVAQG</sequence>
<accession>A0A6A6SMG0</accession>
<evidence type="ECO:0000313" key="2">
    <source>
        <dbReference type="EMBL" id="KAF2648662.1"/>
    </source>
</evidence>
<feature type="region of interest" description="Disordered" evidence="1">
    <location>
        <begin position="153"/>
        <end position="179"/>
    </location>
</feature>
<dbReference type="SUPFAM" id="SSF53474">
    <property type="entry name" value="alpha/beta-Hydrolases"/>
    <property type="match status" value="1"/>
</dbReference>
<gene>
    <name evidence="2" type="ORF">K491DRAFT_558366</name>
</gene>